<evidence type="ECO:0000256" key="2">
    <source>
        <dbReference type="ARBA" id="ARBA00022448"/>
    </source>
</evidence>
<dbReference type="AlphaFoldDB" id="K1U0K9"/>
<feature type="transmembrane region" description="Helical" evidence="6">
    <location>
        <begin position="129"/>
        <end position="147"/>
    </location>
</feature>
<dbReference type="Gene3D" id="1.20.1250.20">
    <property type="entry name" value="MFS general substrate transporter like domains"/>
    <property type="match status" value="1"/>
</dbReference>
<evidence type="ECO:0000256" key="6">
    <source>
        <dbReference type="SAM" id="Phobius"/>
    </source>
</evidence>
<keyword evidence="2" id="KW-0813">Transport</keyword>
<comment type="subcellular location">
    <subcellularLocation>
        <location evidence="1">Membrane</location>
        <topology evidence="1">Multi-pass membrane protein</topology>
    </subcellularLocation>
</comment>
<evidence type="ECO:0000256" key="1">
    <source>
        <dbReference type="ARBA" id="ARBA00004141"/>
    </source>
</evidence>
<feature type="transmembrane region" description="Helical" evidence="6">
    <location>
        <begin position="12"/>
        <end position="33"/>
    </location>
</feature>
<keyword evidence="3 6" id="KW-0812">Transmembrane</keyword>
<feature type="transmembrane region" description="Helical" evidence="6">
    <location>
        <begin position="45"/>
        <end position="63"/>
    </location>
</feature>
<reference evidence="7" key="1">
    <citation type="journal article" date="2013" name="Environ. Microbiol.">
        <title>Microbiota from the distal guts of lean and obese adolescents exhibit partial functional redundancy besides clear differences in community structure.</title>
        <authorList>
            <person name="Ferrer M."/>
            <person name="Ruiz A."/>
            <person name="Lanza F."/>
            <person name="Haange S.B."/>
            <person name="Oberbach A."/>
            <person name="Till H."/>
            <person name="Bargiela R."/>
            <person name="Campoy C."/>
            <person name="Segura M.T."/>
            <person name="Richter M."/>
            <person name="von Bergen M."/>
            <person name="Seifert J."/>
            <person name="Suarez A."/>
        </authorList>
    </citation>
    <scope>NUCLEOTIDE SEQUENCE</scope>
</reference>
<evidence type="ECO:0000256" key="5">
    <source>
        <dbReference type="ARBA" id="ARBA00023136"/>
    </source>
</evidence>
<evidence type="ECO:0000256" key="4">
    <source>
        <dbReference type="ARBA" id="ARBA00022989"/>
    </source>
</evidence>
<organism evidence="7">
    <name type="scientific">human gut metagenome</name>
    <dbReference type="NCBI Taxonomy" id="408170"/>
    <lineage>
        <taxon>unclassified sequences</taxon>
        <taxon>metagenomes</taxon>
        <taxon>organismal metagenomes</taxon>
    </lineage>
</organism>
<dbReference type="PANTHER" id="PTHR42718:SF9">
    <property type="entry name" value="MAJOR FACILITATOR SUPERFAMILY MULTIDRUG TRANSPORTER MFSC"/>
    <property type="match status" value="1"/>
</dbReference>
<name>K1U0K9_9ZZZZ</name>
<evidence type="ECO:0000256" key="3">
    <source>
        <dbReference type="ARBA" id="ARBA00022692"/>
    </source>
</evidence>
<dbReference type="SUPFAM" id="SSF103473">
    <property type="entry name" value="MFS general substrate transporter"/>
    <property type="match status" value="1"/>
</dbReference>
<accession>K1U0K9</accession>
<dbReference type="GO" id="GO:0016020">
    <property type="term" value="C:membrane"/>
    <property type="evidence" value="ECO:0007669"/>
    <property type="project" value="UniProtKB-SubCell"/>
</dbReference>
<protein>
    <submittedName>
        <fullName evidence="7">Exporter</fullName>
    </submittedName>
</protein>
<proteinExistence type="predicted"/>
<comment type="caution">
    <text evidence="7">The sequence shown here is derived from an EMBL/GenBank/DDBJ whole genome shotgun (WGS) entry which is preliminary data.</text>
</comment>
<gene>
    <name evidence="7" type="ORF">LEA_03077</name>
</gene>
<dbReference type="EMBL" id="AJWY01002056">
    <property type="protein sequence ID" value="EKC78832.1"/>
    <property type="molecule type" value="Genomic_DNA"/>
</dbReference>
<dbReference type="InterPro" id="IPR036259">
    <property type="entry name" value="MFS_trans_sf"/>
</dbReference>
<evidence type="ECO:0000313" key="7">
    <source>
        <dbReference type="EMBL" id="EKC78832.1"/>
    </source>
</evidence>
<sequence>MLSTCSGFLTRYVKPLFIAVTGILVMTLSFYFASRFTLHTTHAQIMLVLYLRGFGMGLTFAPLNDFSLMNLSQCDMASAAGISNSIKQLSGSVSIALLTVILTGRTAFHSAQGGLSSAESYVAGISDDFLFVTFVSLASALPFLWLLRPRRKAASFKSEGTGT</sequence>
<keyword evidence="4 6" id="KW-1133">Transmembrane helix</keyword>
<dbReference type="PANTHER" id="PTHR42718">
    <property type="entry name" value="MAJOR FACILITATOR SUPERFAMILY MULTIDRUG TRANSPORTER MFSC"/>
    <property type="match status" value="1"/>
</dbReference>
<keyword evidence="5 6" id="KW-0472">Membrane</keyword>